<gene>
    <name evidence="13" type="ORF">G7Z17_g4814</name>
</gene>
<reference evidence="13" key="1">
    <citation type="submission" date="2020-03" db="EMBL/GenBank/DDBJ databases">
        <title>Draft Genome Sequence of Cylindrodendrum hubeiense.</title>
        <authorList>
            <person name="Buettner E."/>
            <person name="Kellner H."/>
        </authorList>
    </citation>
    <scope>NUCLEOTIDE SEQUENCE</scope>
    <source>
        <strain evidence="13">IHI 201604</strain>
    </source>
</reference>
<dbReference type="SUPFAM" id="SSF50129">
    <property type="entry name" value="GroES-like"/>
    <property type="match status" value="1"/>
</dbReference>
<evidence type="ECO:0000256" key="3">
    <source>
        <dbReference type="ARBA" id="ARBA00011738"/>
    </source>
</evidence>
<evidence type="ECO:0000256" key="5">
    <source>
        <dbReference type="ARBA" id="ARBA00022723"/>
    </source>
</evidence>
<evidence type="ECO:0000256" key="8">
    <source>
        <dbReference type="ARBA" id="ARBA00023002"/>
    </source>
</evidence>
<dbReference type="OrthoDB" id="1879366at2759"/>
<dbReference type="InterPro" id="IPR020843">
    <property type="entry name" value="ER"/>
</dbReference>
<evidence type="ECO:0000256" key="6">
    <source>
        <dbReference type="ARBA" id="ARBA00022833"/>
    </source>
</evidence>
<dbReference type="SMART" id="SM00829">
    <property type="entry name" value="PKS_ER"/>
    <property type="match status" value="1"/>
</dbReference>
<dbReference type="InterPro" id="IPR013154">
    <property type="entry name" value="ADH-like_N"/>
</dbReference>
<dbReference type="GO" id="GO:0008106">
    <property type="term" value="F:alcohol dehydrogenase (NADP+) activity"/>
    <property type="evidence" value="ECO:0007669"/>
    <property type="project" value="UniProtKB-EC"/>
</dbReference>
<evidence type="ECO:0000256" key="7">
    <source>
        <dbReference type="ARBA" id="ARBA00022857"/>
    </source>
</evidence>
<dbReference type="PROSITE" id="PS00059">
    <property type="entry name" value="ADH_ZINC"/>
    <property type="match status" value="1"/>
</dbReference>
<comment type="subunit">
    <text evidence="3">Homodimer.</text>
</comment>
<evidence type="ECO:0000259" key="12">
    <source>
        <dbReference type="SMART" id="SM00829"/>
    </source>
</evidence>
<evidence type="ECO:0000256" key="1">
    <source>
        <dbReference type="ARBA" id="ARBA00001947"/>
    </source>
</evidence>
<dbReference type="FunFam" id="3.40.50.720:FF:000158">
    <property type="entry name" value="Zinc-binding alcohol dehydrogenase"/>
    <property type="match status" value="1"/>
</dbReference>
<comment type="similarity">
    <text evidence="2 11">Belongs to the zinc-containing alcohol dehydrogenase family.</text>
</comment>
<keyword evidence="6 11" id="KW-0862">Zinc</keyword>
<evidence type="ECO:0000256" key="11">
    <source>
        <dbReference type="RuleBase" id="RU361277"/>
    </source>
</evidence>
<dbReference type="Pfam" id="PF08240">
    <property type="entry name" value="ADH_N"/>
    <property type="match status" value="1"/>
</dbReference>
<dbReference type="InterPro" id="IPR013149">
    <property type="entry name" value="ADH-like_C"/>
</dbReference>
<dbReference type="GO" id="GO:0008270">
    <property type="term" value="F:zinc ion binding"/>
    <property type="evidence" value="ECO:0007669"/>
    <property type="project" value="InterPro"/>
</dbReference>
<keyword evidence="4" id="KW-0597">Phosphoprotein</keyword>
<dbReference type="SUPFAM" id="SSF51735">
    <property type="entry name" value="NAD(P)-binding Rossmann-fold domains"/>
    <property type="match status" value="1"/>
</dbReference>
<protein>
    <recommendedName>
        <fullName evidence="9">alcohol dehydrogenase (NADP(+))</fullName>
        <ecNumber evidence="9">1.1.1.2</ecNumber>
    </recommendedName>
</protein>
<dbReference type="Proteomes" id="UP000722485">
    <property type="component" value="Unassembled WGS sequence"/>
</dbReference>
<name>A0A9P5LCB8_9HYPO</name>
<dbReference type="EC" id="1.1.1.2" evidence="9"/>
<evidence type="ECO:0000256" key="4">
    <source>
        <dbReference type="ARBA" id="ARBA00022553"/>
    </source>
</evidence>
<dbReference type="Pfam" id="PF00107">
    <property type="entry name" value="ADH_zinc_N"/>
    <property type="match status" value="1"/>
</dbReference>
<keyword evidence="7" id="KW-0521">NADP</keyword>
<comment type="caution">
    <text evidence="13">The sequence shown here is derived from an EMBL/GenBank/DDBJ whole genome shotgun (WGS) entry which is preliminary data.</text>
</comment>
<organism evidence="13 14">
    <name type="scientific">Cylindrodendrum hubeiense</name>
    <dbReference type="NCBI Taxonomy" id="595255"/>
    <lineage>
        <taxon>Eukaryota</taxon>
        <taxon>Fungi</taxon>
        <taxon>Dikarya</taxon>
        <taxon>Ascomycota</taxon>
        <taxon>Pezizomycotina</taxon>
        <taxon>Sordariomycetes</taxon>
        <taxon>Hypocreomycetidae</taxon>
        <taxon>Hypocreales</taxon>
        <taxon>Nectriaceae</taxon>
        <taxon>Cylindrodendrum</taxon>
    </lineage>
</organism>
<dbReference type="GO" id="GO:0006066">
    <property type="term" value="P:alcohol metabolic process"/>
    <property type="evidence" value="ECO:0007669"/>
    <property type="project" value="UniProtKB-ARBA"/>
</dbReference>
<dbReference type="CDD" id="cd05283">
    <property type="entry name" value="CAD1"/>
    <property type="match status" value="1"/>
</dbReference>
<evidence type="ECO:0000256" key="9">
    <source>
        <dbReference type="ARBA" id="ARBA00024074"/>
    </source>
</evidence>
<comment type="cofactor">
    <cofactor evidence="1 11">
        <name>Zn(2+)</name>
        <dbReference type="ChEBI" id="CHEBI:29105"/>
    </cofactor>
</comment>
<evidence type="ECO:0000313" key="14">
    <source>
        <dbReference type="Proteomes" id="UP000722485"/>
    </source>
</evidence>
<accession>A0A9P5LCB8</accession>
<dbReference type="InterPro" id="IPR002328">
    <property type="entry name" value="ADH_Zn_CS"/>
</dbReference>
<keyword evidence="5 11" id="KW-0479">Metal-binding</keyword>
<proteinExistence type="inferred from homology"/>
<feature type="domain" description="Enoyl reductase (ER)" evidence="12">
    <location>
        <begin position="21"/>
        <end position="355"/>
    </location>
</feature>
<dbReference type="InterPro" id="IPR036291">
    <property type="entry name" value="NAD(P)-bd_dom_sf"/>
</dbReference>
<evidence type="ECO:0000313" key="13">
    <source>
        <dbReference type="EMBL" id="KAF7551754.1"/>
    </source>
</evidence>
<keyword evidence="8" id="KW-0560">Oxidoreductase</keyword>
<dbReference type="PANTHER" id="PTHR42683">
    <property type="entry name" value="ALDEHYDE REDUCTASE"/>
    <property type="match status" value="1"/>
</dbReference>
<dbReference type="InterPro" id="IPR011032">
    <property type="entry name" value="GroES-like_sf"/>
</dbReference>
<dbReference type="AlphaFoldDB" id="A0A9P5LCB8"/>
<evidence type="ECO:0000256" key="2">
    <source>
        <dbReference type="ARBA" id="ARBA00008072"/>
    </source>
</evidence>
<sequence length="381" mass="41065">MMPSEYKFEGWLGHNVEAAQGQMEWGSYEPKKWQENDVDIQVTHCGVCATDISVLRSDLGPTLYPCCVGHELVGKAVRVGNNVKNIKVGDRVGVGPQAQSCEQPDCYECSSGQMNYCSRAVGTYGAVYPNGEGKSYGGFGNYNRTSSSFVFKIPDGLASEDAAPMLCAGITVYTPLKKYGCGPGKNVGIVGIGGLGHFGILFAKALDADKVVAISRKSSKREDALALGADTYIATGESDDWSTPNRRSLDIIVLTASSPDMPINQYLTLLKCGGTLIQLGVHAGGDFPQLSAITLLSNGLSIAGSINGSPAEMREMLDFAAKKEIKPWIQTKPLEDANQAIIELEAGKPRYRLVLVNNKCWIAYGTFDQMVLVLNRVWIQS</sequence>
<evidence type="ECO:0000256" key="10">
    <source>
        <dbReference type="ARBA" id="ARBA00050997"/>
    </source>
</evidence>
<comment type="catalytic activity">
    <reaction evidence="10">
        <text>a primary alcohol + NADP(+) = an aldehyde + NADPH + H(+)</text>
        <dbReference type="Rhea" id="RHEA:15937"/>
        <dbReference type="ChEBI" id="CHEBI:15378"/>
        <dbReference type="ChEBI" id="CHEBI:15734"/>
        <dbReference type="ChEBI" id="CHEBI:17478"/>
        <dbReference type="ChEBI" id="CHEBI:57783"/>
        <dbReference type="ChEBI" id="CHEBI:58349"/>
        <dbReference type="EC" id="1.1.1.2"/>
    </reaction>
    <physiologicalReaction direction="left-to-right" evidence="10">
        <dbReference type="Rhea" id="RHEA:15938"/>
    </physiologicalReaction>
    <physiologicalReaction direction="right-to-left" evidence="10">
        <dbReference type="Rhea" id="RHEA:15939"/>
    </physiologicalReaction>
</comment>
<dbReference type="EMBL" id="JAANBB010000072">
    <property type="protein sequence ID" value="KAF7551754.1"/>
    <property type="molecule type" value="Genomic_DNA"/>
</dbReference>
<dbReference type="InterPro" id="IPR047109">
    <property type="entry name" value="CAD-like"/>
</dbReference>
<keyword evidence="14" id="KW-1185">Reference proteome</keyword>
<dbReference type="Gene3D" id="3.90.180.10">
    <property type="entry name" value="Medium-chain alcohol dehydrogenases, catalytic domain"/>
    <property type="match status" value="1"/>
</dbReference>
<dbReference type="Gene3D" id="3.40.50.720">
    <property type="entry name" value="NAD(P)-binding Rossmann-like Domain"/>
    <property type="match status" value="1"/>
</dbReference>